<reference evidence="2" key="2">
    <citation type="submission" date="2023-01" db="EMBL/GenBank/DDBJ databases">
        <title>Human gut microbiome strain richness.</title>
        <authorList>
            <person name="Chen-Liaw A."/>
        </authorList>
    </citation>
    <scope>NUCLEOTIDE SEQUENCE</scope>
    <source>
        <strain evidence="2">2225st1_A6_2225SCRN_200828</strain>
    </source>
</reference>
<organism evidence="1 3">
    <name type="scientific">Flavonifractor plautii</name>
    <name type="common">Fusobacterium plautii</name>
    <dbReference type="NCBI Taxonomy" id="292800"/>
    <lineage>
        <taxon>Bacteria</taxon>
        <taxon>Bacillati</taxon>
        <taxon>Bacillota</taxon>
        <taxon>Clostridia</taxon>
        <taxon>Eubacteriales</taxon>
        <taxon>Oscillospiraceae</taxon>
        <taxon>Flavonifractor</taxon>
    </lineage>
</organism>
<sequence length="140" mass="15655">MDSLNIAGKAVRLCIDNDESRVIEFYPTDVSFAENFYALAAEFEERQNDIKARSAAIAEGDGSKLEKSRAELALTREAFAFLREGIDRTFGPGTAQTVFGSRDSVAMAARFFRGVTPYIRKARQGELDRYLKEPAEDVME</sequence>
<gene>
    <name evidence="1" type="ORF">ERS852411_00168</name>
    <name evidence="2" type="ORF">PND83_06515</name>
</gene>
<dbReference type="RefSeq" id="WP_021631892.1">
    <property type="nucleotide sequence ID" value="NZ_BAABZG010000001.1"/>
</dbReference>
<dbReference type="EMBL" id="CYZT01000004">
    <property type="protein sequence ID" value="CUN59857.1"/>
    <property type="molecule type" value="Genomic_DNA"/>
</dbReference>
<name>A0A174IVX0_FLAPL</name>
<reference evidence="1 3" key="1">
    <citation type="submission" date="2015-09" db="EMBL/GenBank/DDBJ databases">
        <authorList>
            <consortium name="Pathogen Informatics"/>
        </authorList>
    </citation>
    <scope>NUCLEOTIDE SEQUENCE [LARGE SCALE GENOMIC DNA]</scope>
    <source>
        <strain evidence="1 3">2789STDY5608854</strain>
    </source>
</reference>
<protein>
    <submittedName>
        <fullName evidence="1">Uncharacterized protein</fullName>
    </submittedName>
</protein>
<evidence type="ECO:0000313" key="3">
    <source>
        <dbReference type="Proteomes" id="UP000095746"/>
    </source>
</evidence>
<dbReference type="AlphaFoldDB" id="A0A174IVX0"/>
<proteinExistence type="predicted"/>
<accession>A0A174IVX0</accession>
<evidence type="ECO:0000313" key="2">
    <source>
        <dbReference type="EMBL" id="MDB7905623.1"/>
    </source>
</evidence>
<dbReference type="EMBL" id="JAQLWO010000005">
    <property type="protein sequence ID" value="MDB7905623.1"/>
    <property type="molecule type" value="Genomic_DNA"/>
</dbReference>
<evidence type="ECO:0000313" key="1">
    <source>
        <dbReference type="EMBL" id="CUN59857.1"/>
    </source>
</evidence>
<dbReference type="Proteomes" id="UP000095746">
    <property type="component" value="Unassembled WGS sequence"/>
</dbReference>
<dbReference type="Proteomes" id="UP001211006">
    <property type="component" value="Unassembled WGS sequence"/>
</dbReference>